<evidence type="ECO:0000313" key="2">
    <source>
        <dbReference type="EMBL" id="UNK47721.1"/>
    </source>
</evidence>
<dbReference type="Pfam" id="PF04286">
    <property type="entry name" value="DUF445"/>
    <property type="match status" value="1"/>
</dbReference>
<evidence type="ECO:0000313" key="3">
    <source>
        <dbReference type="Proteomes" id="UP000829069"/>
    </source>
</evidence>
<feature type="transmembrane region" description="Helical" evidence="1">
    <location>
        <begin position="60"/>
        <end position="80"/>
    </location>
</feature>
<dbReference type="EMBL" id="CP093326">
    <property type="protein sequence ID" value="UNK47721.1"/>
    <property type="molecule type" value="Genomic_DNA"/>
</dbReference>
<dbReference type="RefSeq" id="WP_127513249.1">
    <property type="nucleotide sequence ID" value="NZ_CP093326.1"/>
</dbReference>
<organism evidence="2 3">
    <name type="scientific">Arthrobacter sulfonylureivorans</name>
    <dbReference type="NCBI Taxonomy" id="2486855"/>
    <lineage>
        <taxon>Bacteria</taxon>
        <taxon>Bacillati</taxon>
        <taxon>Actinomycetota</taxon>
        <taxon>Actinomycetes</taxon>
        <taxon>Micrococcales</taxon>
        <taxon>Micrococcaceae</taxon>
        <taxon>Arthrobacter</taxon>
    </lineage>
</organism>
<keyword evidence="1" id="KW-1133">Transmembrane helix</keyword>
<protein>
    <submittedName>
        <fullName evidence="2">DUF445 domain-containing protein</fullName>
    </submittedName>
</protein>
<keyword evidence="1" id="KW-0472">Membrane</keyword>
<proteinExistence type="predicted"/>
<feature type="transmembrane region" description="Helical" evidence="1">
    <location>
        <begin position="29"/>
        <end position="48"/>
    </location>
</feature>
<evidence type="ECO:0000256" key="1">
    <source>
        <dbReference type="SAM" id="Phobius"/>
    </source>
</evidence>
<dbReference type="PANTHER" id="PTHR38442">
    <property type="entry name" value="INNER MEMBRANE PROTEIN-RELATED"/>
    <property type="match status" value="1"/>
</dbReference>
<keyword evidence="3" id="KW-1185">Reference proteome</keyword>
<sequence>MPGSGPNGGSRAAAVPDSVRAAGLRRMKLLATGLLVVLALVFLVSFALQDSYPWLSYVRAAAEGGMVGALADWFAVTALFKHPMGLKIPHTAIIPRRKDQIGASLGQFVGENFLAEDVVKAKIGSLGITAKAGLWLERPENTERVAREGATAIRGALLVLNDEDVQALIESLARRHLLDPPWGPPLGRLAEHVLRDGHHLKLVDLLLDRAADWVLDNQETVARLVSDRSPTWVPQFVDSLVGDKVHLELYKFILAVQADPDHPMRRQLDAYLNSLAQDLQHDPEMMARVEAIKHNALGDPEVRALATRTWETLKTALLEAVEDPQSELSLAFKRAVADFGHRLATDAELAAKIDGWIEEAAGYLVRTYRSQIASVITETVERWDAQETSRKIELQVGRDLQFIRINGTVVGSLAGLTIFTVATAVFG</sequence>
<dbReference type="Proteomes" id="UP000829069">
    <property type="component" value="Chromosome"/>
</dbReference>
<gene>
    <name evidence="2" type="ORF">MNQ99_00320</name>
</gene>
<dbReference type="PANTHER" id="PTHR38442:SF1">
    <property type="entry name" value="INNER MEMBRANE PROTEIN"/>
    <property type="match status" value="1"/>
</dbReference>
<reference evidence="2 3" key="1">
    <citation type="submission" date="2022-03" db="EMBL/GenBank/DDBJ databases">
        <title>Isotopic signatures of nitrous oxide derived from detoxification processes.</title>
        <authorList>
            <person name="Behrendt U."/>
            <person name="Buchen C."/>
            <person name="Well R."/>
            <person name="Ulrich A."/>
            <person name="Rohe L."/>
            <person name="Kolb S."/>
            <person name="Schloter M."/>
            <person name="Horn M.A."/>
            <person name="Augustin J."/>
        </authorList>
    </citation>
    <scope>NUCLEOTIDE SEQUENCE [LARGE SCALE GENOMIC DNA]</scope>
    <source>
        <strain evidence="2 3">S4-C24</strain>
    </source>
</reference>
<accession>A0ABY3WCI4</accession>
<dbReference type="InterPro" id="IPR007383">
    <property type="entry name" value="DUF445"/>
</dbReference>
<name>A0ABY3WCI4_9MICC</name>
<keyword evidence="1" id="KW-0812">Transmembrane</keyword>